<feature type="transmembrane region" description="Helical" evidence="1">
    <location>
        <begin position="159"/>
        <end position="179"/>
    </location>
</feature>
<sequence length="350" mass="36546">MTFRDPESPDADPESGFDLRDLLGLRGGVAWLFLLVLELTIVLYMLGNLGAASPVRALSALVVMAVAGALVLMAPTDPLPLPVTAIVAGGGPVATVLTATTLNSAPARHLVWTTFASSYVVAVLVLRMRIGAAWLSVAASAAVLVAAAAVYGVPADTVVSASIVPVGTVTAISVFSVIMRPTQRSLRMLRAEAERRAAAVATMAAADGERIRQLGRLDRVARPILERIADGAVLTVAEREQCRLLEAELRDGLRAPQLVTEELSTAARGARARGVEVVLLDDGGFADAPPGVRRCVIDSAATELDAANAGSVTVRVLPPGRRVLATVLAHTPDYDRRTEIDTEGNVAVTS</sequence>
<keyword evidence="1" id="KW-0472">Membrane</keyword>
<feature type="transmembrane region" description="Helical" evidence="1">
    <location>
        <begin position="58"/>
        <end position="75"/>
    </location>
</feature>
<keyword evidence="1" id="KW-1133">Transmembrane helix</keyword>
<name>A0ABS6BBJ8_9NOCA</name>
<proteinExistence type="predicted"/>
<feature type="transmembrane region" description="Helical" evidence="1">
    <location>
        <begin position="109"/>
        <end position="126"/>
    </location>
</feature>
<evidence type="ECO:0000313" key="3">
    <source>
        <dbReference type="Proteomes" id="UP000733379"/>
    </source>
</evidence>
<feature type="transmembrane region" description="Helical" evidence="1">
    <location>
        <begin position="28"/>
        <end position="46"/>
    </location>
</feature>
<dbReference type="EMBL" id="JAHKNI010000019">
    <property type="protein sequence ID" value="MBU3067155.1"/>
    <property type="molecule type" value="Genomic_DNA"/>
</dbReference>
<feature type="transmembrane region" description="Helical" evidence="1">
    <location>
        <begin position="133"/>
        <end position="153"/>
    </location>
</feature>
<keyword evidence="1" id="KW-0812">Transmembrane</keyword>
<evidence type="ECO:0000313" key="2">
    <source>
        <dbReference type="EMBL" id="MBU3067155.1"/>
    </source>
</evidence>
<keyword evidence="3" id="KW-1185">Reference proteome</keyword>
<dbReference type="Proteomes" id="UP000733379">
    <property type="component" value="Unassembled WGS sequence"/>
</dbReference>
<accession>A0ABS6BBJ8</accession>
<evidence type="ECO:0000256" key="1">
    <source>
        <dbReference type="SAM" id="Phobius"/>
    </source>
</evidence>
<protein>
    <recommendedName>
        <fullName evidence="4">Histidine kinase</fullName>
    </recommendedName>
</protein>
<gene>
    <name evidence="2" type="ORF">KO481_37250</name>
</gene>
<reference evidence="2 3" key="1">
    <citation type="submission" date="2021-06" db="EMBL/GenBank/DDBJ databases">
        <title>Actinomycetes sequencing.</title>
        <authorList>
            <person name="Shan Q."/>
        </authorList>
    </citation>
    <scope>NUCLEOTIDE SEQUENCE [LARGE SCALE GENOMIC DNA]</scope>
    <source>
        <strain evidence="2 3">NEAU-G5</strain>
    </source>
</reference>
<comment type="caution">
    <text evidence="2">The sequence shown here is derived from an EMBL/GenBank/DDBJ whole genome shotgun (WGS) entry which is preliminary data.</text>
</comment>
<organism evidence="2 3">
    <name type="scientific">Nocardia albiluteola</name>
    <dbReference type="NCBI Taxonomy" id="2842303"/>
    <lineage>
        <taxon>Bacteria</taxon>
        <taxon>Bacillati</taxon>
        <taxon>Actinomycetota</taxon>
        <taxon>Actinomycetes</taxon>
        <taxon>Mycobacteriales</taxon>
        <taxon>Nocardiaceae</taxon>
        <taxon>Nocardia</taxon>
    </lineage>
</organism>
<dbReference type="RefSeq" id="WP_215923242.1">
    <property type="nucleotide sequence ID" value="NZ_JAHKNI010000019.1"/>
</dbReference>
<evidence type="ECO:0008006" key="4">
    <source>
        <dbReference type="Google" id="ProtNLM"/>
    </source>
</evidence>